<dbReference type="EMBL" id="FNBA01000001">
    <property type="protein sequence ID" value="SDE37929.1"/>
    <property type="molecule type" value="Genomic_DNA"/>
</dbReference>
<organism evidence="2 3">
    <name type="scientific">Ulvibacter litoralis</name>
    <dbReference type="NCBI Taxonomy" id="227084"/>
    <lineage>
        <taxon>Bacteria</taxon>
        <taxon>Pseudomonadati</taxon>
        <taxon>Bacteroidota</taxon>
        <taxon>Flavobacteriia</taxon>
        <taxon>Flavobacteriales</taxon>
        <taxon>Flavobacteriaceae</taxon>
        <taxon>Ulvibacter</taxon>
    </lineage>
</organism>
<dbReference type="AlphaFoldDB" id="A0A1G7CF74"/>
<name>A0A1G7CF74_9FLAO</name>
<protein>
    <submittedName>
        <fullName evidence="2">Uncharacterized protein</fullName>
    </submittedName>
</protein>
<evidence type="ECO:0000313" key="2">
    <source>
        <dbReference type="EMBL" id="SDE37929.1"/>
    </source>
</evidence>
<evidence type="ECO:0000256" key="1">
    <source>
        <dbReference type="SAM" id="Phobius"/>
    </source>
</evidence>
<keyword evidence="3" id="KW-1185">Reference proteome</keyword>
<dbReference type="RefSeq" id="WP_093139696.1">
    <property type="nucleotide sequence ID" value="NZ_BMWO01000001.1"/>
</dbReference>
<evidence type="ECO:0000313" key="3">
    <source>
        <dbReference type="Proteomes" id="UP000199321"/>
    </source>
</evidence>
<keyword evidence="1" id="KW-1133">Transmembrane helix</keyword>
<keyword evidence="1" id="KW-0812">Transmembrane</keyword>
<feature type="transmembrane region" description="Helical" evidence="1">
    <location>
        <begin position="12"/>
        <end position="28"/>
    </location>
</feature>
<sequence>MRNSIYQLFEYAYLAMAAFSIYLVVTNWELDRNRAYLFLFFAAVAVFMFFFKRKFRKNIEEQNKKQ</sequence>
<dbReference type="OrthoDB" id="1151040at2"/>
<accession>A0A1G7CF74</accession>
<gene>
    <name evidence="2" type="ORF">SAMN05421855_101340</name>
</gene>
<keyword evidence="1" id="KW-0472">Membrane</keyword>
<dbReference type="STRING" id="227084.SAMN05421855_101340"/>
<dbReference type="Proteomes" id="UP000199321">
    <property type="component" value="Unassembled WGS sequence"/>
</dbReference>
<proteinExistence type="predicted"/>
<feature type="transmembrane region" description="Helical" evidence="1">
    <location>
        <begin position="34"/>
        <end position="51"/>
    </location>
</feature>
<reference evidence="2 3" key="1">
    <citation type="submission" date="2016-10" db="EMBL/GenBank/DDBJ databases">
        <authorList>
            <person name="de Groot N.N."/>
        </authorList>
    </citation>
    <scope>NUCLEOTIDE SEQUENCE [LARGE SCALE GENOMIC DNA]</scope>
    <source>
        <strain evidence="2 3">DSM 16195</strain>
    </source>
</reference>